<proteinExistence type="predicted"/>
<organism evidence="1 2">
    <name type="scientific">Peronosclerospora sorghi</name>
    <dbReference type="NCBI Taxonomy" id="230839"/>
    <lineage>
        <taxon>Eukaryota</taxon>
        <taxon>Sar</taxon>
        <taxon>Stramenopiles</taxon>
        <taxon>Oomycota</taxon>
        <taxon>Peronosporomycetes</taxon>
        <taxon>Peronosporales</taxon>
        <taxon>Peronosporaceae</taxon>
        <taxon>Peronosclerospora</taxon>
    </lineage>
</organism>
<accession>A0ACC0WX47</accession>
<evidence type="ECO:0000313" key="1">
    <source>
        <dbReference type="EMBL" id="KAI9922443.1"/>
    </source>
</evidence>
<protein>
    <submittedName>
        <fullName evidence="1">Uncharacterized protein</fullName>
    </submittedName>
</protein>
<sequence length="312" mass="35157">MFGTGLKVAVLAALVACYVHPQILLRPFLGEGMDGADIDASQRGVRGLLILLSYGMATARPSWFRVLVAVAMLQLILWLLKLADNSLLGLKVEDEAKFLFGCSAMCFGAVLSIVLFGDKSDARARFRNRLLTFYMKHNPEKLHQVDELVNKYELNEELLFQRLHRKYNAFAGGVESHSVIKNIDENEFLYEEDEEGRIESDEEYKTTVDEKDHVEKYSQQSLNNSGKEQAVGKRISDIAVFKTRQSQLDDYDDIDGTPPVSPRSAKNLVHKNRLSSTLIRDAIAQARQAQQERIERRIASIASKRGHGYAGH</sequence>
<keyword evidence="2" id="KW-1185">Reference proteome</keyword>
<name>A0ACC0WX47_9STRA</name>
<dbReference type="Proteomes" id="UP001163321">
    <property type="component" value="Chromosome 1"/>
</dbReference>
<comment type="caution">
    <text evidence="1">The sequence shown here is derived from an EMBL/GenBank/DDBJ whole genome shotgun (WGS) entry which is preliminary data.</text>
</comment>
<evidence type="ECO:0000313" key="2">
    <source>
        <dbReference type="Proteomes" id="UP001163321"/>
    </source>
</evidence>
<gene>
    <name evidence="1" type="ORF">PsorP6_002350</name>
</gene>
<reference evidence="1 2" key="1">
    <citation type="journal article" date="2022" name="bioRxiv">
        <title>The genome of the oomycete Peronosclerospora sorghi, a cosmopolitan pathogen of maize and sorghum, is inflated with dispersed pseudogenes.</title>
        <authorList>
            <person name="Fletcher K."/>
            <person name="Martin F."/>
            <person name="Isakeit T."/>
            <person name="Cavanaugh K."/>
            <person name="Magill C."/>
            <person name="Michelmore R."/>
        </authorList>
    </citation>
    <scope>NUCLEOTIDE SEQUENCE [LARGE SCALE GENOMIC DNA]</scope>
    <source>
        <strain evidence="1">P6</strain>
    </source>
</reference>
<dbReference type="EMBL" id="CM047580">
    <property type="protein sequence ID" value="KAI9922443.1"/>
    <property type="molecule type" value="Genomic_DNA"/>
</dbReference>